<name>A0ABN2XB79_9ACTN</name>
<dbReference type="PANTHER" id="PTHR43066:SF1">
    <property type="entry name" value="RHOMBOID PROTEIN 2"/>
    <property type="match status" value="1"/>
</dbReference>
<proteinExistence type="inferred from homology"/>
<feature type="transmembrane region" description="Helical" evidence="9">
    <location>
        <begin position="179"/>
        <end position="198"/>
    </location>
</feature>
<gene>
    <name evidence="11" type="ORF">GCM10009759_45050</name>
</gene>
<feature type="transmembrane region" description="Helical" evidence="9">
    <location>
        <begin position="156"/>
        <end position="173"/>
    </location>
</feature>
<keyword evidence="12" id="KW-1185">Reference proteome</keyword>
<feature type="transmembrane region" description="Helical" evidence="9">
    <location>
        <begin position="127"/>
        <end position="144"/>
    </location>
</feature>
<accession>A0ABN2XB79</accession>
<keyword evidence="7 9" id="KW-0472">Membrane</keyword>
<evidence type="ECO:0000256" key="4">
    <source>
        <dbReference type="ARBA" id="ARBA00022692"/>
    </source>
</evidence>
<dbReference type="RefSeq" id="WP_344554338.1">
    <property type="nucleotide sequence ID" value="NZ_BAAANS010000031.1"/>
</dbReference>
<dbReference type="SUPFAM" id="SSF144091">
    <property type="entry name" value="Rhomboid-like"/>
    <property type="match status" value="1"/>
</dbReference>
<feature type="transmembrane region" description="Helical" evidence="9">
    <location>
        <begin position="26"/>
        <end position="47"/>
    </location>
</feature>
<feature type="region of interest" description="Disordered" evidence="8">
    <location>
        <begin position="207"/>
        <end position="253"/>
    </location>
</feature>
<evidence type="ECO:0000259" key="10">
    <source>
        <dbReference type="Pfam" id="PF01694"/>
    </source>
</evidence>
<reference evidence="11 12" key="1">
    <citation type="journal article" date="2019" name="Int. J. Syst. Evol. Microbiol.">
        <title>The Global Catalogue of Microorganisms (GCM) 10K type strain sequencing project: providing services to taxonomists for standard genome sequencing and annotation.</title>
        <authorList>
            <consortium name="The Broad Institute Genomics Platform"/>
            <consortium name="The Broad Institute Genome Sequencing Center for Infectious Disease"/>
            <person name="Wu L."/>
            <person name="Ma J."/>
        </authorList>
    </citation>
    <scope>NUCLEOTIDE SEQUENCE [LARGE SCALE GENOMIC DNA]</scope>
    <source>
        <strain evidence="11 12">JCM 14559</strain>
    </source>
</reference>
<keyword evidence="3" id="KW-0645">Protease</keyword>
<evidence type="ECO:0000313" key="12">
    <source>
        <dbReference type="Proteomes" id="UP001500897"/>
    </source>
</evidence>
<feature type="compositionally biased region" description="Low complexity" evidence="8">
    <location>
        <begin position="207"/>
        <end position="222"/>
    </location>
</feature>
<comment type="subcellular location">
    <subcellularLocation>
        <location evidence="1">Membrane</location>
        <topology evidence="1">Multi-pass membrane protein</topology>
    </subcellularLocation>
</comment>
<comment type="caution">
    <text evidence="11">The sequence shown here is derived from an EMBL/GenBank/DDBJ whole genome shotgun (WGS) entry which is preliminary data.</text>
</comment>
<evidence type="ECO:0000313" key="11">
    <source>
        <dbReference type="EMBL" id="GAA2106647.1"/>
    </source>
</evidence>
<protein>
    <recommendedName>
        <fullName evidence="10">Peptidase S54 rhomboid domain-containing protein</fullName>
    </recommendedName>
</protein>
<dbReference type="EMBL" id="BAAANS010000031">
    <property type="protein sequence ID" value="GAA2106647.1"/>
    <property type="molecule type" value="Genomic_DNA"/>
</dbReference>
<evidence type="ECO:0000256" key="3">
    <source>
        <dbReference type="ARBA" id="ARBA00022670"/>
    </source>
</evidence>
<evidence type="ECO:0000256" key="8">
    <source>
        <dbReference type="SAM" id="MobiDB-lite"/>
    </source>
</evidence>
<keyword evidence="6 9" id="KW-1133">Transmembrane helix</keyword>
<dbReference type="InterPro" id="IPR035952">
    <property type="entry name" value="Rhomboid-like_sf"/>
</dbReference>
<evidence type="ECO:0000256" key="9">
    <source>
        <dbReference type="SAM" id="Phobius"/>
    </source>
</evidence>
<keyword evidence="4 9" id="KW-0812">Transmembrane</keyword>
<dbReference type="Pfam" id="PF01694">
    <property type="entry name" value="Rhomboid"/>
    <property type="match status" value="1"/>
</dbReference>
<feature type="transmembrane region" description="Helical" evidence="9">
    <location>
        <begin position="103"/>
        <end position="121"/>
    </location>
</feature>
<sequence>MASPHDHAPTGSGLDPAQMIAEARRAFFVMFGFLCLVWVTQLVNWLLDGQVAMMHGIRPHDPDTLGYLLTAPFLHVNWQHLEGNSGPLFVFGFLAAYRGVRKFLGLTALLVVTSGMTVWLFQDGDTVTVGASGLVYGYIGYVVLRGLFDRNLIDSLIGLVMGASFAYVLIAAVPGTPGVSWLGHFGGLAGGLAGAWIFRDRRPRQPAALSAGSTGSTGSDGAPALPPQSRPAKPARAGKQGGPAPAGPVSPRADLLKELDDLGL</sequence>
<comment type="similarity">
    <text evidence="2">Belongs to the peptidase S54 family.</text>
</comment>
<feature type="domain" description="Peptidase S54 rhomboid" evidence="10">
    <location>
        <begin position="68"/>
        <end position="199"/>
    </location>
</feature>
<dbReference type="Gene3D" id="1.20.1540.10">
    <property type="entry name" value="Rhomboid-like"/>
    <property type="match status" value="1"/>
</dbReference>
<evidence type="ECO:0000256" key="6">
    <source>
        <dbReference type="ARBA" id="ARBA00022989"/>
    </source>
</evidence>
<dbReference type="InterPro" id="IPR022764">
    <property type="entry name" value="Peptidase_S54_rhomboid_dom"/>
</dbReference>
<evidence type="ECO:0000256" key="7">
    <source>
        <dbReference type="ARBA" id="ARBA00023136"/>
    </source>
</evidence>
<dbReference type="Proteomes" id="UP001500897">
    <property type="component" value="Unassembled WGS sequence"/>
</dbReference>
<dbReference type="PANTHER" id="PTHR43066">
    <property type="entry name" value="RHOMBOID-RELATED PROTEIN"/>
    <property type="match status" value="1"/>
</dbReference>
<organism evidence="11 12">
    <name type="scientific">Kitasatospora saccharophila</name>
    <dbReference type="NCBI Taxonomy" id="407973"/>
    <lineage>
        <taxon>Bacteria</taxon>
        <taxon>Bacillati</taxon>
        <taxon>Actinomycetota</taxon>
        <taxon>Actinomycetes</taxon>
        <taxon>Kitasatosporales</taxon>
        <taxon>Streptomycetaceae</taxon>
        <taxon>Kitasatospora</taxon>
    </lineage>
</organism>
<evidence type="ECO:0000256" key="1">
    <source>
        <dbReference type="ARBA" id="ARBA00004141"/>
    </source>
</evidence>
<evidence type="ECO:0000256" key="2">
    <source>
        <dbReference type="ARBA" id="ARBA00009045"/>
    </source>
</evidence>
<keyword evidence="5" id="KW-0378">Hydrolase</keyword>
<evidence type="ECO:0000256" key="5">
    <source>
        <dbReference type="ARBA" id="ARBA00022801"/>
    </source>
</evidence>